<evidence type="ECO:0000313" key="2">
    <source>
        <dbReference type="EMBL" id="GBP48124.1"/>
    </source>
</evidence>
<gene>
    <name evidence="2" type="ORF">EVAR_74629_1</name>
</gene>
<keyword evidence="3" id="KW-1185">Reference proteome</keyword>
<feature type="compositionally biased region" description="Basic and acidic residues" evidence="1">
    <location>
        <begin position="92"/>
        <end position="107"/>
    </location>
</feature>
<name>A0A4C1WD76_EUMVA</name>
<proteinExistence type="predicted"/>
<dbReference type="Proteomes" id="UP000299102">
    <property type="component" value="Unassembled WGS sequence"/>
</dbReference>
<comment type="caution">
    <text evidence="2">The sequence shown here is derived from an EMBL/GenBank/DDBJ whole genome shotgun (WGS) entry which is preliminary data.</text>
</comment>
<feature type="region of interest" description="Disordered" evidence="1">
    <location>
        <begin position="68"/>
        <end position="131"/>
    </location>
</feature>
<protein>
    <submittedName>
        <fullName evidence="2">Uncharacterized protein</fullName>
    </submittedName>
</protein>
<sequence length="168" mass="18725">MNRVLDCDSLLKRNETESFLKRLITGEKDGLATTRTCEKNHDQKAIKLHRLATPTLNRNKLMLCVKSSTSADGGTSRYRGATDDGPAAPPKAPRDGGGRGAECELRRPSSSNLRRSYRQHQEYASPRRVHRARVRGSVRTLRRGPRFAMSAEQLAGLQALRECSGHSR</sequence>
<evidence type="ECO:0000256" key="1">
    <source>
        <dbReference type="SAM" id="MobiDB-lite"/>
    </source>
</evidence>
<reference evidence="2 3" key="1">
    <citation type="journal article" date="2019" name="Commun. Biol.">
        <title>The bagworm genome reveals a unique fibroin gene that provides high tensile strength.</title>
        <authorList>
            <person name="Kono N."/>
            <person name="Nakamura H."/>
            <person name="Ohtoshi R."/>
            <person name="Tomita M."/>
            <person name="Numata K."/>
            <person name="Arakawa K."/>
        </authorList>
    </citation>
    <scope>NUCLEOTIDE SEQUENCE [LARGE SCALE GENOMIC DNA]</scope>
</reference>
<dbReference type="AlphaFoldDB" id="A0A4C1WD76"/>
<dbReference type="EMBL" id="BGZK01000517">
    <property type="protein sequence ID" value="GBP48124.1"/>
    <property type="molecule type" value="Genomic_DNA"/>
</dbReference>
<evidence type="ECO:0000313" key="3">
    <source>
        <dbReference type="Proteomes" id="UP000299102"/>
    </source>
</evidence>
<organism evidence="2 3">
    <name type="scientific">Eumeta variegata</name>
    <name type="common">Bagworm moth</name>
    <name type="synonym">Eumeta japonica</name>
    <dbReference type="NCBI Taxonomy" id="151549"/>
    <lineage>
        <taxon>Eukaryota</taxon>
        <taxon>Metazoa</taxon>
        <taxon>Ecdysozoa</taxon>
        <taxon>Arthropoda</taxon>
        <taxon>Hexapoda</taxon>
        <taxon>Insecta</taxon>
        <taxon>Pterygota</taxon>
        <taxon>Neoptera</taxon>
        <taxon>Endopterygota</taxon>
        <taxon>Lepidoptera</taxon>
        <taxon>Glossata</taxon>
        <taxon>Ditrysia</taxon>
        <taxon>Tineoidea</taxon>
        <taxon>Psychidae</taxon>
        <taxon>Oiketicinae</taxon>
        <taxon>Eumeta</taxon>
    </lineage>
</organism>
<accession>A0A4C1WD76</accession>